<feature type="region of interest" description="Disordered" evidence="1">
    <location>
        <begin position="413"/>
        <end position="435"/>
    </location>
</feature>
<feature type="compositionally biased region" description="Low complexity" evidence="1">
    <location>
        <begin position="465"/>
        <end position="480"/>
    </location>
</feature>
<proteinExistence type="predicted"/>
<feature type="compositionally biased region" description="Low complexity" evidence="1">
    <location>
        <begin position="559"/>
        <end position="578"/>
    </location>
</feature>
<dbReference type="GeneID" id="24111040"/>
<dbReference type="EMBL" id="DF238816">
    <property type="protein sequence ID" value="GAC98174.1"/>
    <property type="molecule type" value="Genomic_DNA"/>
</dbReference>
<feature type="compositionally biased region" description="Basic residues" evidence="1">
    <location>
        <begin position="17"/>
        <end position="26"/>
    </location>
</feature>
<feature type="region of interest" description="Disordered" evidence="1">
    <location>
        <begin position="515"/>
        <end position="580"/>
    </location>
</feature>
<organism evidence="2 3">
    <name type="scientific">Pseudozyma hubeiensis (strain SY62)</name>
    <name type="common">Yeast</name>
    <dbReference type="NCBI Taxonomy" id="1305764"/>
    <lineage>
        <taxon>Eukaryota</taxon>
        <taxon>Fungi</taxon>
        <taxon>Dikarya</taxon>
        <taxon>Basidiomycota</taxon>
        <taxon>Ustilaginomycotina</taxon>
        <taxon>Ustilaginomycetes</taxon>
        <taxon>Ustilaginales</taxon>
        <taxon>Ustilaginaceae</taxon>
        <taxon>Pseudozyma</taxon>
    </lineage>
</organism>
<feature type="region of interest" description="Disordered" evidence="1">
    <location>
        <begin position="455"/>
        <end position="494"/>
    </location>
</feature>
<dbReference type="GO" id="GO:0005634">
    <property type="term" value="C:nucleus"/>
    <property type="evidence" value="ECO:0007669"/>
    <property type="project" value="InterPro"/>
</dbReference>
<sequence>MDEAMASHPSQPEAARARHRGSRRGGTRCSHSIPINVPSLDLGSNMTLQLAHEHNGSMLAQANDGSQNHRRRILRALHDRDVDLAKAQMCGHCHQLTAGLAESLLHYLLFVKGQLPDPVNVLRKKKSTASSDGSNVKRRRSSSSSNRSRKEDKLLRKLQQLRQSLQDAVSHLDSLSDNHGEGPSSRPHEQLPSTISPKDVRLIIVMGASATMPREVFVLDMVQSVGRCRTAASVVHDTAGPDSLGDVMVEDTDTDVASLLSEASNRQRDAARAKTGSNWERKLVRLLVSDERLEGFMGAPLAPTKTHVLLSAPSTFRCPGWSIRHHVDFDLDHLNGPDPTATDEVDAVTPSMDTSISPSAQESGTCDRKRAPPSPSQPQDGRWLKNKLARDSSSSVAESWVEDSASDLLVESSISSVSDDSRPPSAADKPWPVGSSQAAAVAQSWLATCDSPRFTTTHSPDCGPSSLRSSRTGSSLGSSTIHAHDSNDSGTNFSDRHVSSCEDLSMVAGQAEAPMDDKVCKLPNPAVTTHDSALEPRRRSREPKEGGLLSRNLLRAKQSRQSSCTASDSSSVRSVGSSMKRAPRCAGLRIDFTDPEQTASIASTPPSSSIGTAFKQPKIDRCWFQCEAVLEGFR</sequence>
<dbReference type="RefSeq" id="XP_012191761.1">
    <property type="nucleotide sequence ID" value="XM_012336371.1"/>
</dbReference>
<dbReference type="PANTHER" id="PTHR15681">
    <property type="entry name" value="MAD2L1-BINDING PROTEIN"/>
    <property type="match status" value="1"/>
</dbReference>
<dbReference type="Gene3D" id="3.30.900.20">
    <property type="match status" value="1"/>
</dbReference>
<dbReference type="GO" id="GO:0007096">
    <property type="term" value="P:regulation of exit from mitosis"/>
    <property type="evidence" value="ECO:0007669"/>
    <property type="project" value="InterPro"/>
</dbReference>
<dbReference type="eggNOG" id="ENOG502RDBP">
    <property type="taxonomic scope" value="Eukaryota"/>
</dbReference>
<keyword evidence="3" id="KW-1185">Reference proteome</keyword>
<accession>R9P9Z3</accession>
<protein>
    <submittedName>
        <fullName evidence="2">Uncharacterized protein</fullName>
    </submittedName>
</protein>
<feature type="region of interest" description="Disordered" evidence="1">
    <location>
        <begin position="124"/>
        <end position="152"/>
    </location>
</feature>
<dbReference type="OrthoDB" id="3366946at2759"/>
<feature type="compositionally biased region" description="Low complexity" evidence="1">
    <location>
        <begin position="413"/>
        <end position="428"/>
    </location>
</feature>
<dbReference type="AlphaFoldDB" id="R9P9Z3"/>
<reference evidence="3" key="1">
    <citation type="journal article" date="2013" name="Genome Announc.">
        <title>Draft genome sequence of the basidiomycetous yeast-like fungus Pseudozyma hubeiensis SY62, which produces an abundant amount of the biosurfactant mannosylerythritol lipids.</title>
        <authorList>
            <person name="Konishi M."/>
            <person name="Hatada Y."/>
            <person name="Horiuchi J."/>
        </authorList>
    </citation>
    <scope>NUCLEOTIDE SEQUENCE [LARGE SCALE GENOMIC DNA]</scope>
    <source>
        <strain evidence="3">SY62</strain>
    </source>
</reference>
<dbReference type="HOGENOM" id="CLU_506339_0_0_1"/>
<dbReference type="InterPro" id="IPR009511">
    <property type="entry name" value="MAD1/Cdc20-bound-Mad2-bd"/>
</dbReference>
<dbReference type="PANTHER" id="PTHR15681:SF1">
    <property type="entry name" value="MAD2L1-BINDING PROTEIN"/>
    <property type="match status" value="1"/>
</dbReference>
<gene>
    <name evidence="2" type="ORF">PHSY_005763</name>
</gene>
<evidence type="ECO:0000256" key="1">
    <source>
        <dbReference type="SAM" id="MobiDB-lite"/>
    </source>
</evidence>
<feature type="region of interest" description="Disordered" evidence="1">
    <location>
        <begin position="168"/>
        <end position="193"/>
    </location>
</feature>
<evidence type="ECO:0000313" key="3">
    <source>
        <dbReference type="Proteomes" id="UP000014071"/>
    </source>
</evidence>
<feature type="region of interest" description="Disordered" evidence="1">
    <location>
        <begin position="1"/>
        <end position="32"/>
    </location>
</feature>
<dbReference type="Proteomes" id="UP000014071">
    <property type="component" value="Unassembled WGS sequence"/>
</dbReference>
<dbReference type="InterPro" id="IPR053729">
    <property type="entry name" value="MAD2L1BP_domain_sf"/>
</dbReference>
<feature type="compositionally biased region" description="Polar residues" evidence="1">
    <location>
        <begin position="351"/>
        <end position="364"/>
    </location>
</feature>
<feature type="compositionally biased region" description="Basic and acidic residues" evidence="1">
    <location>
        <begin position="532"/>
        <end position="545"/>
    </location>
</feature>
<name>R9P9Z3_PSEHS</name>
<evidence type="ECO:0000313" key="2">
    <source>
        <dbReference type="EMBL" id="GAC98174.1"/>
    </source>
</evidence>
<feature type="region of interest" description="Disordered" evidence="1">
    <location>
        <begin position="338"/>
        <end position="389"/>
    </location>
</feature>